<name>A0A1H5XH61_9SPHI</name>
<sequence>MNQYQQHLAQYQYFKNSALPNAKEIISAAKLGYSAGDISYVEYLFALQTSTDIHLNYLKSIQQINESVITIYGLINQ</sequence>
<organism evidence="1 2">
    <name type="scientific">Sphingobacterium lactis</name>
    <dbReference type="NCBI Taxonomy" id="797291"/>
    <lineage>
        <taxon>Bacteria</taxon>
        <taxon>Pseudomonadati</taxon>
        <taxon>Bacteroidota</taxon>
        <taxon>Sphingobacteriia</taxon>
        <taxon>Sphingobacteriales</taxon>
        <taxon>Sphingobacteriaceae</taxon>
        <taxon>Sphingobacterium</taxon>
    </lineage>
</organism>
<keyword evidence="2" id="KW-1185">Reference proteome</keyword>
<protein>
    <submittedName>
        <fullName evidence="1">Cobalt-zinc-cadmium resistance protein CzcA</fullName>
    </submittedName>
</protein>
<proteinExistence type="predicted"/>
<gene>
    <name evidence="1" type="ORF">SAMN05421877_1054</name>
</gene>
<evidence type="ECO:0000313" key="2">
    <source>
        <dbReference type="Proteomes" id="UP000236731"/>
    </source>
</evidence>
<dbReference type="SUPFAM" id="SSF56954">
    <property type="entry name" value="Outer membrane efflux proteins (OEP)"/>
    <property type="match status" value="1"/>
</dbReference>
<dbReference type="AlphaFoldDB" id="A0A1H5XH61"/>
<dbReference type="EMBL" id="FNUT01000005">
    <property type="protein sequence ID" value="SEG11098.1"/>
    <property type="molecule type" value="Genomic_DNA"/>
</dbReference>
<dbReference type="Gene3D" id="1.20.1600.10">
    <property type="entry name" value="Outer membrane efflux proteins (OEP)"/>
    <property type="match status" value="1"/>
</dbReference>
<accession>A0A1H5XH61</accession>
<dbReference type="GO" id="GO:0015562">
    <property type="term" value="F:efflux transmembrane transporter activity"/>
    <property type="evidence" value="ECO:0007669"/>
    <property type="project" value="InterPro"/>
</dbReference>
<reference evidence="2" key="1">
    <citation type="submission" date="2016-10" db="EMBL/GenBank/DDBJ databases">
        <authorList>
            <person name="Varghese N."/>
            <person name="Submissions S."/>
        </authorList>
    </citation>
    <scope>NUCLEOTIDE SEQUENCE [LARGE SCALE GENOMIC DNA]</scope>
    <source>
        <strain evidence="2">DSM 22361</strain>
    </source>
</reference>
<evidence type="ECO:0000313" key="1">
    <source>
        <dbReference type="EMBL" id="SEG11098.1"/>
    </source>
</evidence>
<dbReference type="Proteomes" id="UP000236731">
    <property type="component" value="Unassembled WGS sequence"/>
</dbReference>